<dbReference type="RefSeq" id="WP_257742929.1">
    <property type="nucleotide sequence ID" value="NZ_CP096115.1"/>
</dbReference>
<reference evidence="1" key="1">
    <citation type="submission" date="2022-04" db="EMBL/GenBank/DDBJ databases">
        <title>Complete genome of Methanoplanus endosymbiosus DSM 3599.</title>
        <authorList>
            <person name="Chen S.-C."/>
            <person name="You Y.-T."/>
            <person name="Zhou Y.-Z."/>
            <person name="Lai M.-C."/>
        </authorList>
    </citation>
    <scope>NUCLEOTIDE SEQUENCE</scope>
    <source>
        <strain evidence="1">DSM 3599</strain>
    </source>
</reference>
<organism evidence="1 2">
    <name type="scientific">Methanoplanus endosymbiosus</name>
    <dbReference type="NCBI Taxonomy" id="33865"/>
    <lineage>
        <taxon>Archaea</taxon>
        <taxon>Methanobacteriati</taxon>
        <taxon>Methanobacteriota</taxon>
        <taxon>Stenosarchaea group</taxon>
        <taxon>Methanomicrobia</taxon>
        <taxon>Methanomicrobiales</taxon>
        <taxon>Methanomicrobiaceae</taxon>
        <taxon>Methanoplanus</taxon>
    </lineage>
</organism>
<proteinExistence type="predicted"/>
<dbReference type="AlphaFoldDB" id="A0A9E7PMW0"/>
<gene>
    <name evidence="1" type="ORF">L6E24_01250</name>
</gene>
<sequence length="88" mass="10072">MTDGGYRNLSVASGLVECLPEKKETTERCRFCVHSRKFMVKGVWYDSPARTYCMACRTTEMPDYKNADAVLCDDLKKEGFRSFLNVIS</sequence>
<dbReference type="Proteomes" id="UP001060368">
    <property type="component" value="Chromosome"/>
</dbReference>
<evidence type="ECO:0000313" key="2">
    <source>
        <dbReference type="Proteomes" id="UP001060368"/>
    </source>
</evidence>
<evidence type="ECO:0000313" key="1">
    <source>
        <dbReference type="EMBL" id="UUX92785.1"/>
    </source>
</evidence>
<dbReference type="GeneID" id="74306279"/>
<protein>
    <submittedName>
        <fullName evidence="1">Uncharacterized protein</fullName>
    </submittedName>
</protein>
<keyword evidence="2" id="KW-1185">Reference proteome</keyword>
<dbReference type="EMBL" id="CP096115">
    <property type="protein sequence ID" value="UUX92785.1"/>
    <property type="molecule type" value="Genomic_DNA"/>
</dbReference>
<dbReference type="KEGG" id="mend:L6E24_01250"/>
<accession>A0A9E7PMW0</accession>
<name>A0A9E7PMW0_9EURY</name>